<evidence type="ECO:0000313" key="2">
    <source>
        <dbReference type="EMBL" id="CEM54182.1"/>
    </source>
</evidence>
<proteinExistence type="predicted"/>
<feature type="region of interest" description="Disordered" evidence="1">
    <location>
        <begin position="45"/>
        <end position="66"/>
    </location>
</feature>
<sequence>MWRCRRGWRTKMWRASANTRTRETKDDLNNMRHKINVKLSVKLLKDENNEATEPTRSDRDDGGLQR</sequence>
<evidence type="ECO:0000256" key="1">
    <source>
        <dbReference type="SAM" id="MobiDB-lite"/>
    </source>
</evidence>
<protein>
    <submittedName>
        <fullName evidence="2">Uncharacterized protein</fullName>
    </submittedName>
</protein>
<accession>A0A0G4IAW0</accession>
<dbReference type="AlphaFoldDB" id="A0A0G4IAW0"/>
<dbReference type="EMBL" id="CDMZ01005763">
    <property type="protein sequence ID" value="CEM54182.1"/>
    <property type="molecule type" value="Genomic_DNA"/>
</dbReference>
<reference evidence="2" key="1">
    <citation type="submission" date="2014-11" db="EMBL/GenBank/DDBJ databases">
        <authorList>
            <person name="Otto D Thomas"/>
            <person name="Naeem Raeece"/>
        </authorList>
    </citation>
    <scope>NUCLEOTIDE SEQUENCE</scope>
</reference>
<name>A0A0G4IAW0_9ALVE</name>
<dbReference type="VEuPathDB" id="CryptoDB:Cvel_12581"/>
<organism evidence="2">
    <name type="scientific">Chromera velia CCMP2878</name>
    <dbReference type="NCBI Taxonomy" id="1169474"/>
    <lineage>
        <taxon>Eukaryota</taxon>
        <taxon>Sar</taxon>
        <taxon>Alveolata</taxon>
        <taxon>Colpodellida</taxon>
        <taxon>Chromeraceae</taxon>
        <taxon>Chromera</taxon>
    </lineage>
</organism>
<gene>
    <name evidence="2" type="ORF">Cvel_12581</name>
</gene>